<keyword evidence="3" id="KW-0862">Zinc</keyword>
<dbReference type="Gene3D" id="3.30.40.10">
    <property type="entry name" value="Zinc/RING finger domain, C3HC4 (zinc finger)"/>
    <property type="match status" value="1"/>
</dbReference>
<comment type="caution">
    <text evidence="7">The sequence shown here is derived from an EMBL/GenBank/DDBJ whole genome shotgun (WGS) entry which is preliminary data.</text>
</comment>
<dbReference type="SUPFAM" id="SSF57850">
    <property type="entry name" value="RING/U-box"/>
    <property type="match status" value="1"/>
</dbReference>
<dbReference type="InterPro" id="IPR027370">
    <property type="entry name" value="Znf-RING_euk"/>
</dbReference>
<reference evidence="7 8" key="1">
    <citation type="journal article" date="2012" name="Genome Biol.">
        <title>Genome and low-iron response of an oceanic diatom adapted to chronic iron limitation.</title>
        <authorList>
            <person name="Lommer M."/>
            <person name="Specht M."/>
            <person name="Roy A.S."/>
            <person name="Kraemer L."/>
            <person name="Andreson R."/>
            <person name="Gutowska M.A."/>
            <person name="Wolf J."/>
            <person name="Bergner S.V."/>
            <person name="Schilhabel M.B."/>
            <person name="Klostermeier U.C."/>
            <person name="Beiko R.G."/>
            <person name="Rosenstiel P."/>
            <person name="Hippler M."/>
            <person name="Laroche J."/>
        </authorList>
    </citation>
    <scope>NUCLEOTIDE SEQUENCE [LARGE SCALE GENOMIC DNA]</scope>
    <source>
        <strain evidence="7 8">CCMP1005</strain>
    </source>
</reference>
<protein>
    <recommendedName>
        <fullName evidence="6">RING-type domain-containing protein</fullName>
    </recommendedName>
</protein>
<dbReference type="Proteomes" id="UP000266841">
    <property type="component" value="Unassembled WGS sequence"/>
</dbReference>
<evidence type="ECO:0000256" key="3">
    <source>
        <dbReference type="ARBA" id="ARBA00022833"/>
    </source>
</evidence>
<dbReference type="OrthoDB" id="1630758at2759"/>
<evidence type="ECO:0000256" key="1">
    <source>
        <dbReference type="ARBA" id="ARBA00022723"/>
    </source>
</evidence>
<evidence type="ECO:0000256" key="2">
    <source>
        <dbReference type="ARBA" id="ARBA00022771"/>
    </source>
</evidence>
<keyword evidence="2 4" id="KW-0863">Zinc-finger</keyword>
<accession>K0SZ51</accession>
<dbReference type="eggNOG" id="ENOG502QSQ8">
    <property type="taxonomic scope" value="Eukaryota"/>
</dbReference>
<evidence type="ECO:0000256" key="4">
    <source>
        <dbReference type="PROSITE-ProRule" id="PRU00175"/>
    </source>
</evidence>
<dbReference type="InterPro" id="IPR017907">
    <property type="entry name" value="Znf_RING_CS"/>
</dbReference>
<dbReference type="SUPFAM" id="SSF48403">
    <property type="entry name" value="Ankyrin repeat"/>
    <property type="match status" value="1"/>
</dbReference>
<dbReference type="InterPro" id="IPR001841">
    <property type="entry name" value="Znf_RING"/>
</dbReference>
<keyword evidence="8" id="KW-1185">Reference proteome</keyword>
<dbReference type="EMBL" id="AGNL01008816">
    <property type="protein sequence ID" value="EJK70259.1"/>
    <property type="molecule type" value="Genomic_DNA"/>
</dbReference>
<dbReference type="InterPro" id="IPR036770">
    <property type="entry name" value="Ankyrin_rpt-contain_sf"/>
</dbReference>
<dbReference type="PROSITE" id="PS50089">
    <property type="entry name" value="ZF_RING_2"/>
    <property type="match status" value="1"/>
</dbReference>
<feature type="compositionally biased region" description="Basic residues" evidence="5">
    <location>
        <begin position="333"/>
        <end position="346"/>
    </location>
</feature>
<sequence>MNECGICLSEWTNPVRLPCGHTFCADCLRVKRFEAEYGEDWDGTMIEYDSDFIGLPLYVGKALGTGNLRAVLHWLSKSKIEERVVNAKLEEGGNIGLLYLAAMNKRHDLMSHLLLNWADANILDSAGVSVLTSSCLDEDNLWKAVRLLLSWGAELFAEGERVTKERKLSLCHKISAKGNVEISNLVASELGGRRCEIVSPPNTRDDLVGKTCVVEEYIEISDQYNVRMEFTNEVLLLDSIKLKRRDRTPQDPGYYVECKNNRLIRRDFKSNEECRAFIATLGAGVGELLKVDPDAEAKAEQAATDLLAELGLEDLEGPGKSASKKNQPAASGGKKKKRGGKKKGRK</sequence>
<evidence type="ECO:0000259" key="6">
    <source>
        <dbReference type="PROSITE" id="PS50089"/>
    </source>
</evidence>
<feature type="domain" description="RING-type" evidence="6">
    <location>
        <begin position="4"/>
        <end position="29"/>
    </location>
</feature>
<keyword evidence="1" id="KW-0479">Metal-binding</keyword>
<dbReference type="GO" id="GO:0008270">
    <property type="term" value="F:zinc ion binding"/>
    <property type="evidence" value="ECO:0007669"/>
    <property type="project" value="UniProtKB-KW"/>
</dbReference>
<name>K0SZ51_THAOC</name>
<dbReference type="Gene3D" id="1.25.40.20">
    <property type="entry name" value="Ankyrin repeat-containing domain"/>
    <property type="match status" value="1"/>
</dbReference>
<gene>
    <name evidence="7" type="ORF">THAOC_08396</name>
</gene>
<proteinExistence type="predicted"/>
<dbReference type="InterPro" id="IPR013083">
    <property type="entry name" value="Znf_RING/FYVE/PHD"/>
</dbReference>
<feature type="region of interest" description="Disordered" evidence="5">
    <location>
        <begin position="315"/>
        <end position="346"/>
    </location>
</feature>
<evidence type="ECO:0000313" key="8">
    <source>
        <dbReference type="Proteomes" id="UP000266841"/>
    </source>
</evidence>
<dbReference type="AlphaFoldDB" id="K0SZ51"/>
<dbReference type="Pfam" id="PF13445">
    <property type="entry name" value="zf-RING_UBOX"/>
    <property type="match status" value="1"/>
</dbReference>
<evidence type="ECO:0000256" key="5">
    <source>
        <dbReference type="SAM" id="MobiDB-lite"/>
    </source>
</evidence>
<organism evidence="7 8">
    <name type="scientific">Thalassiosira oceanica</name>
    <name type="common">Marine diatom</name>
    <dbReference type="NCBI Taxonomy" id="159749"/>
    <lineage>
        <taxon>Eukaryota</taxon>
        <taxon>Sar</taxon>
        <taxon>Stramenopiles</taxon>
        <taxon>Ochrophyta</taxon>
        <taxon>Bacillariophyta</taxon>
        <taxon>Coscinodiscophyceae</taxon>
        <taxon>Thalassiosirophycidae</taxon>
        <taxon>Thalassiosirales</taxon>
        <taxon>Thalassiosiraceae</taxon>
        <taxon>Thalassiosira</taxon>
    </lineage>
</organism>
<dbReference type="PROSITE" id="PS00518">
    <property type="entry name" value="ZF_RING_1"/>
    <property type="match status" value="1"/>
</dbReference>
<evidence type="ECO:0000313" key="7">
    <source>
        <dbReference type="EMBL" id="EJK70259.1"/>
    </source>
</evidence>